<evidence type="ECO:0000259" key="1">
    <source>
        <dbReference type="Pfam" id="PF02036"/>
    </source>
</evidence>
<accession>A0ABV6ZVK0</accession>
<evidence type="ECO:0000313" key="3">
    <source>
        <dbReference type="Proteomes" id="UP001595379"/>
    </source>
</evidence>
<dbReference type="InterPro" id="IPR036527">
    <property type="entry name" value="SCP2_sterol-bd_dom_sf"/>
</dbReference>
<organism evidence="2 3">
    <name type="scientific">Hyphobacterium vulgare</name>
    <dbReference type="NCBI Taxonomy" id="1736751"/>
    <lineage>
        <taxon>Bacteria</taxon>
        <taxon>Pseudomonadati</taxon>
        <taxon>Pseudomonadota</taxon>
        <taxon>Alphaproteobacteria</taxon>
        <taxon>Maricaulales</taxon>
        <taxon>Maricaulaceae</taxon>
        <taxon>Hyphobacterium</taxon>
    </lineage>
</organism>
<reference evidence="3" key="1">
    <citation type="journal article" date="2019" name="Int. J. Syst. Evol. Microbiol.">
        <title>The Global Catalogue of Microorganisms (GCM) 10K type strain sequencing project: providing services to taxonomists for standard genome sequencing and annotation.</title>
        <authorList>
            <consortium name="The Broad Institute Genomics Platform"/>
            <consortium name="The Broad Institute Genome Sequencing Center for Infectious Disease"/>
            <person name="Wu L."/>
            <person name="Ma J."/>
        </authorList>
    </citation>
    <scope>NUCLEOTIDE SEQUENCE [LARGE SCALE GENOMIC DNA]</scope>
    <source>
        <strain evidence="3">KCTC 52487</strain>
    </source>
</reference>
<dbReference type="RefSeq" id="WP_236956294.1">
    <property type="nucleotide sequence ID" value="NZ_JBHRSV010000004.1"/>
</dbReference>
<protein>
    <submittedName>
        <fullName evidence="2">SCP2 domain-containing protein</fullName>
    </submittedName>
</protein>
<keyword evidence="3" id="KW-1185">Reference proteome</keyword>
<proteinExistence type="predicted"/>
<dbReference type="InterPro" id="IPR003033">
    <property type="entry name" value="SCP2_sterol-bd_dom"/>
</dbReference>
<dbReference type="Proteomes" id="UP001595379">
    <property type="component" value="Unassembled WGS sequence"/>
</dbReference>
<comment type="caution">
    <text evidence="2">The sequence shown here is derived from an EMBL/GenBank/DDBJ whole genome shotgun (WGS) entry which is preliminary data.</text>
</comment>
<feature type="domain" description="SCP2" evidence="1">
    <location>
        <begin position="5"/>
        <end position="98"/>
    </location>
</feature>
<name>A0ABV6ZVK0_9PROT</name>
<gene>
    <name evidence="2" type="ORF">ACFOOR_05155</name>
</gene>
<evidence type="ECO:0000313" key="2">
    <source>
        <dbReference type="EMBL" id="MFC2925486.1"/>
    </source>
</evidence>
<dbReference type="Gene3D" id="3.30.1050.10">
    <property type="entry name" value="SCP2 sterol-binding domain"/>
    <property type="match status" value="1"/>
</dbReference>
<dbReference type="EMBL" id="JBHRSV010000004">
    <property type="protein sequence ID" value="MFC2925486.1"/>
    <property type="molecule type" value="Genomic_DNA"/>
</dbReference>
<dbReference type="SUPFAM" id="SSF55718">
    <property type="entry name" value="SCP-like"/>
    <property type="match status" value="1"/>
</dbReference>
<dbReference type="Pfam" id="PF02036">
    <property type="entry name" value="SCP2"/>
    <property type="match status" value="1"/>
</dbReference>
<sequence>MRSNPDLVERLKDFEGARIMIAPRSWPLVFLITLRIRCGSIEVLSAETAASADVRVEAPISVLWTIFEGLEDGDTAFFSSDLTIEGEVASLLALRNAIDAAGLNWTALVPVPVPRTFARLIDRLRAEPRQARHA</sequence>